<dbReference type="EMBL" id="QGKV02000832">
    <property type="protein sequence ID" value="KAF3546551.1"/>
    <property type="molecule type" value="Genomic_DNA"/>
</dbReference>
<proteinExistence type="predicted"/>
<feature type="compositionally biased region" description="Polar residues" evidence="1">
    <location>
        <begin position="1"/>
        <end position="19"/>
    </location>
</feature>
<evidence type="ECO:0000313" key="2">
    <source>
        <dbReference type="EMBL" id="KAF3546551.1"/>
    </source>
</evidence>
<organism evidence="2 3">
    <name type="scientific">Brassica cretica</name>
    <name type="common">Mustard</name>
    <dbReference type="NCBI Taxonomy" id="69181"/>
    <lineage>
        <taxon>Eukaryota</taxon>
        <taxon>Viridiplantae</taxon>
        <taxon>Streptophyta</taxon>
        <taxon>Embryophyta</taxon>
        <taxon>Tracheophyta</taxon>
        <taxon>Spermatophyta</taxon>
        <taxon>Magnoliopsida</taxon>
        <taxon>eudicotyledons</taxon>
        <taxon>Gunneridae</taxon>
        <taxon>Pentapetalae</taxon>
        <taxon>rosids</taxon>
        <taxon>malvids</taxon>
        <taxon>Brassicales</taxon>
        <taxon>Brassicaceae</taxon>
        <taxon>Brassiceae</taxon>
        <taxon>Brassica</taxon>
    </lineage>
</organism>
<keyword evidence="3" id="KW-1185">Reference proteome</keyword>
<gene>
    <name evidence="2" type="ORF">DY000_02005743</name>
</gene>
<name>A0ABQ7C4D7_BRACR</name>
<feature type="region of interest" description="Disordered" evidence="1">
    <location>
        <begin position="1"/>
        <end position="45"/>
    </location>
</feature>
<comment type="caution">
    <text evidence="2">The sequence shown here is derived from an EMBL/GenBank/DDBJ whole genome shotgun (WGS) entry which is preliminary data.</text>
</comment>
<evidence type="ECO:0000313" key="3">
    <source>
        <dbReference type="Proteomes" id="UP000266723"/>
    </source>
</evidence>
<evidence type="ECO:0000256" key="1">
    <source>
        <dbReference type="SAM" id="MobiDB-lite"/>
    </source>
</evidence>
<accession>A0ABQ7C4D7</accession>
<reference evidence="2 3" key="1">
    <citation type="journal article" date="2020" name="BMC Genomics">
        <title>Intraspecific diversification of the crop wild relative Brassica cretica Lam. using demographic model selection.</title>
        <authorList>
            <person name="Kioukis A."/>
            <person name="Michalopoulou V.A."/>
            <person name="Briers L."/>
            <person name="Pirintsos S."/>
            <person name="Studholme D.J."/>
            <person name="Pavlidis P."/>
            <person name="Sarris P.F."/>
        </authorList>
    </citation>
    <scope>NUCLEOTIDE SEQUENCE [LARGE SCALE GENOMIC DNA]</scope>
    <source>
        <strain evidence="3">cv. PFS-1207/04</strain>
    </source>
</reference>
<feature type="compositionally biased region" description="Basic and acidic residues" evidence="1">
    <location>
        <begin position="20"/>
        <end position="30"/>
    </location>
</feature>
<dbReference type="Proteomes" id="UP000266723">
    <property type="component" value="Unassembled WGS sequence"/>
</dbReference>
<sequence length="85" mass="9700">MTLASRANRSSRNTTNAKRSSQETEAVKTPEKRRRHHRKKVRLGARSQRLHRSCWCIVGTKSRPIDSEEDVVVRTGARSTGDLSR</sequence>
<feature type="compositionally biased region" description="Basic residues" evidence="1">
    <location>
        <begin position="31"/>
        <end position="45"/>
    </location>
</feature>
<protein>
    <submittedName>
        <fullName evidence="2">Uncharacterized protein</fullName>
    </submittedName>
</protein>